<dbReference type="Pfam" id="PF07944">
    <property type="entry name" value="Beta-AFase-like_GH127_cat"/>
    <property type="match status" value="1"/>
</dbReference>
<dbReference type="RefSeq" id="WP_379190814.1">
    <property type="nucleotide sequence ID" value="NZ_JBHSOW010000092.1"/>
</dbReference>
<feature type="domain" description="Non-reducing end beta-L-arabinofuranosidase-like GH127 middle" evidence="2">
    <location>
        <begin position="402"/>
        <end position="492"/>
    </location>
</feature>
<protein>
    <submittedName>
        <fullName evidence="3">Beta-L-arabinofuranosidase domain-containing protein</fullName>
    </submittedName>
</protein>
<dbReference type="SUPFAM" id="SSF48208">
    <property type="entry name" value="Six-hairpin glycosidases"/>
    <property type="match status" value="1"/>
</dbReference>
<evidence type="ECO:0000313" key="4">
    <source>
        <dbReference type="Proteomes" id="UP001596047"/>
    </source>
</evidence>
<keyword evidence="4" id="KW-1185">Reference proteome</keyword>
<gene>
    <name evidence="3" type="ORF">ACFPYJ_24300</name>
</gene>
<dbReference type="InterPro" id="IPR049046">
    <property type="entry name" value="Beta-AFase-like_GH127_middle"/>
</dbReference>
<name>A0ABW0W1Y0_9BACL</name>
<dbReference type="InterPro" id="IPR049174">
    <property type="entry name" value="Beta-AFase-like"/>
</dbReference>
<comment type="caution">
    <text evidence="3">The sequence shown here is derived from an EMBL/GenBank/DDBJ whole genome shotgun (WGS) entry which is preliminary data.</text>
</comment>
<dbReference type="Proteomes" id="UP001596047">
    <property type="component" value="Unassembled WGS sequence"/>
</dbReference>
<dbReference type="InterPro" id="IPR012878">
    <property type="entry name" value="Beta-AFase-like_GH127_cat"/>
</dbReference>
<dbReference type="PANTHER" id="PTHR43465">
    <property type="entry name" value="DUF1680 DOMAIN PROTEIN (AFU_ORTHOLOGUE AFUA_1G08910)"/>
    <property type="match status" value="1"/>
</dbReference>
<feature type="domain" description="Non-reducing end beta-L-arabinofuranosidase-like GH127 catalytic" evidence="1">
    <location>
        <begin position="71"/>
        <end position="385"/>
    </location>
</feature>
<dbReference type="EMBL" id="JBHSOW010000092">
    <property type="protein sequence ID" value="MFC5652182.1"/>
    <property type="molecule type" value="Genomic_DNA"/>
</dbReference>
<dbReference type="PANTHER" id="PTHR43465:SF2">
    <property type="entry name" value="DUF1680 DOMAIN PROTEIN (AFU_ORTHOLOGUE AFUA_1G08910)"/>
    <property type="match status" value="1"/>
</dbReference>
<accession>A0ABW0W1Y0</accession>
<proteinExistence type="predicted"/>
<sequence>MRTLNPASSKLVKTAFDALPLGAIKPAGWLKDQLLIQASGFSGHLDEHWEDVGPRNGWIGGDGESWERGPYYIDGLLPLAYLLEDEALIAKANKWVEWSLNSQQENGQFGPVDLKTINVEITKKHDWWHYMIMLKVMTQFAEVTGDERVEPFMTKFFRYVHQTIEQQPLVEWAEARGAEMMLCIFWLYKRTGDQFLLELAAIVAKQTTDWTGLFTDFPFWNKVDHWDHRSHVVNVAMGIKTPGTLFEFTGDEKERDAVYRGIRSLMTYHGQAHGMFSGDEWLSGTNPSQGVETCAVVEYMFSLENLVRIFGDGYFGDILEKVTFNALPAPISADWTSRQYDQQVNQVACNIAHRNWSNNDEANLFGFDANFGCCTANMHQGWPKFVSHLWMSHDNGLAAVAYAPNVVTTVVGAGTKAELTVETDYPFRDTIAIKVSLDKTDRFPISLRIPAWCGAPSISVNAETLAVRDENQFATLVREWKDGDVILLALPMEAKLVNRNNGSASVEQGPLVYVLPIEENWQLIKEREKFSDWELFPASQWKYGIADGTAFETITADVPAQPFKAADSPVRLKVKGKFVRNWRMKGENADIPPLNPAADGDELELVLVPYGSAKLRIGEFPVIRSK</sequence>
<organism evidence="3 4">
    <name type="scientific">Paenibacillus solisilvae</name>
    <dbReference type="NCBI Taxonomy" id="2486751"/>
    <lineage>
        <taxon>Bacteria</taxon>
        <taxon>Bacillati</taxon>
        <taxon>Bacillota</taxon>
        <taxon>Bacilli</taxon>
        <taxon>Bacillales</taxon>
        <taxon>Paenibacillaceae</taxon>
        <taxon>Paenibacillus</taxon>
    </lineage>
</organism>
<evidence type="ECO:0000313" key="3">
    <source>
        <dbReference type="EMBL" id="MFC5652182.1"/>
    </source>
</evidence>
<reference evidence="4" key="1">
    <citation type="journal article" date="2019" name="Int. J. Syst. Evol. Microbiol.">
        <title>The Global Catalogue of Microorganisms (GCM) 10K type strain sequencing project: providing services to taxonomists for standard genome sequencing and annotation.</title>
        <authorList>
            <consortium name="The Broad Institute Genomics Platform"/>
            <consortium name="The Broad Institute Genome Sequencing Center for Infectious Disease"/>
            <person name="Wu L."/>
            <person name="Ma J."/>
        </authorList>
    </citation>
    <scope>NUCLEOTIDE SEQUENCE [LARGE SCALE GENOMIC DNA]</scope>
    <source>
        <strain evidence="4">CGMCC 1.3240</strain>
    </source>
</reference>
<evidence type="ECO:0000259" key="1">
    <source>
        <dbReference type="Pfam" id="PF07944"/>
    </source>
</evidence>
<evidence type="ECO:0000259" key="2">
    <source>
        <dbReference type="Pfam" id="PF20736"/>
    </source>
</evidence>
<dbReference type="InterPro" id="IPR008928">
    <property type="entry name" value="6-hairpin_glycosidase_sf"/>
</dbReference>
<dbReference type="Pfam" id="PF20736">
    <property type="entry name" value="Glyco_hydro127M"/>
    <property type="match status" value="1"/>
</dbReference>